<dbReference type="Proteomes" id="UP001054252">
    <property type="component" value="Unassembled WGS sequence"/>
</dbReference>
<dbReference type="AlphaFoldDB" id="A0AAV5M847"/>
<dbReference type="EMBL" id="BPVZ01000201">
    <property type="protein sequence ID" value="GKV46015.1"/>
    <property type="molecule type" value="Genomic_DNA"/>
</dbReference>
<gene>
    <name evidence="1" type="ORF">SLEP1_g53037</name>
</gene>
<accession>A0AAV5M847</accession>
<reference evidence="1 2" key="1">
    <citation type="journal article" date="2021" name="Commun. Biol.">
        <title>The genome of Shorea leprosula (Dipterocarpaceae) highlights the ecological relevance of drought in aseasonal tropical rainforests.</title>
        <authorList>
            <person name="Ng K.K.S."/>
            <person name="Kobayashi M.J."/>
            <person name="Fawcett J.A."/>
            <person name="Hatakeyama M."/>
            <person name="Paape T."/>
            <person name="Ng C.H."/>
            <person name="Ang C.C."/>
            <person name="Tnah L.H."/>
            <person name="Lee C.T."/>
            <person name="Nishiyama T."/>
            <person name="Sese J."/>
            <person name="O'Brien M.J."/>
            <person name="Copetti D."/>
            <person name="Mohd Noor M.I."/>
            <person name="Ong R.C."/>
            <person name="Putra M."/>
            <person name="Sireger I.Z."/>
            <person name="Indrioko S."/>
            <person name="Kosugi Y."/>
            <person name="Izuno A."/>
            <person name="Isagi Y."/>
            <person name="Lee S.L."/>
            <person name="Shimizu K.K."/>
        </authorList>
    </citation>
    <scope>NUCLEOTIDE SEQUENCE [LARGE SCALE GENOMIC DNA]</scope>
    <source>
        <strain evidence="1">214</strain>
    </source>
</reference>
<keyword evidence="2" id="KW-1185">Reference proteome</keyword>
<name>A0AAV5M847_9ROSI</name>
<evidence type="ECO:0000313" key="2">
    <source>
        <dbReference type="Proteomes" id="UP001054252"/>
    </source>
</evidence>
<organism evidence="1 2">
    <name type="scientific">Rubroshorea leprosula</name>
    <dbReference type="NCBI Taxonomy" id="152421"/>
    <lineage>
        <taxon>Eukaryota</taxon>
        <taxon>Viridiplantae</taxon>
        <taxon>Streptophyta</taxon>
        <taxon>Embryophyta</taxon>
        <taxon>Tracheophyta</taxon>
        <taxon>Spermatophyta</taxon>
        <taxon>Magnoliopsida</taxon>
        <taxon>eudicotyledons</taxon>
        <taxon>Gunneridae</taxon>
        <taxon>Pentapetalae</taxon>
        <taxon>rosids</taxon>
        <taxon>malvids</taxon>
        <taxon>Malvales</taxon>
        <taxon>Dipterocarpaceae</taxon>
        <taxon>Rubroshorea</taxon>
    </lineage>
</organism>
<proteinExistence type="predicted"/>
<sequence length="40" mass="4687">MEWYQIVNWISSEPCAFVGPFHECMTWKISGRLASLILEN</sequence>
<evidence type="ECO:0000313" key="1">
    <source>
        <dbReference type="EMBL" id="GKV46015.1"/>
    </source>
</evidence>
<protein>
    <submittedName>
        <fullName evidence="1">Uncharacterized protein</fullName>
    </submittedName>
</protein>
<comment type="caution">
    <text evidence="1">The sequence shown here is derived from an EMBL/GenBank/DDBJ whole genome shotgun (WGS) entry which is preliminary data.</text>
</comment>